<feature type="domain" description="O-methyltransferase C-terminal" evidence="4">
    <location>
        <begin position="235"/>
        <end position="293"/>
    </location>
</feature>
<dbReference type="InterPro" id="IPR016461">
    <property type="entry name" value="COMT-like"/>
</dbReference>
<keyword evidence="1" id="KW-0489">Methyltransferase</keyword>
<evidence type="ECO:0000313" key="7">
    <source>
        <dbReference type="Proteomes" id="UP001187192"/>
    </source>
</evidence>
<dbReference type="GO" id="GO:0032259">
    <property type="term" value="P:methylation"/>
    <property type="evidence" value="ECO:0007669"/>
    <property type="project" value="UniProtKB-KW"/>
</dbReference>
<evidence type="ECO:0000256" key="2">
    <source>
        <dbReference type="ARBA" id="ARBA00022679"/>
    </source>
</evidence>
<evidence type="ECO:0000259" key="4">
    <source>
        <dbReference type="Pfam" id="PF00891"/>
    </source>
</evidence>
<accession>A0AA88AI89</accession>
<feature type="domain" description="O-methyltransferase dimerisation" evidence="5">
    <location>
        <begin position="14"/>
        <end position="106"/>
    </location>
</feature>
<name>A0AA88AI89_FICCA</name>
<organism evidence="6 7">
    <name type="scientific">Ficus carica</name>
    <name type="common">Common fig</name>
    <dbReference type="NCBI Taxonomy" id="3494"/>
    <lineage>
        <taxon>Eukaryota</taxon>
        <taxon>Viridiplantae</taxon>
        <taxon>Streptophyta</taxon>
        <taxon>Embryophyta</taxon>
        <taxon>Tracheophyta</taxon>
        <taxon>Spermatophyta</taxon>
        <taxon>Magnoliopsida</taxon>
        <taxon>eudicotyledons</taxon>
        <taxon>Gunneridae</taxon>
        <taxon>Pentapetalae</taxon>
        <taxon>rosids</taxon>
        <taxon>fabids</taxon>
        <taxon>Rosales</taxon>
        <taxon>Moraceae</taxon>
        <taxon>Ficeae</taxon>
        <taxon>Ficus</taxon>
    </lineage>
</organism>
<keyword evidence="3" id="KW-0949">S-adenosyl-L-methionine</keyword>
<proteinExistence type="predicted"/>
<dbReference type="GO" id="GO:0008171">
    <property type="term" value="F:O-methyltransferase activity"/>
    <property type="evidence" value="ECO:0007669"/>
    <property type="project" value="InterPro"/>
</dbReference>
<dbReference type="InterPro" id="IPR001077">
    <property type="entry name" value="COMT_C"/>
</dbReference>
<dbReference type="EMBL" id="BTGU01000057">
    <property type="protein sequence ID" value="GMN55473.1"/>
    <property type="molecule type" value="Genomic_DNA"/>
</dbReference>
<dbReference type="PANTHER" id="PTHR11746">
    <property type="entry name" value="O-METHYLTRANSFERASE"/>
    <property type="match status" value="1"/>
</dbReference>
<dbReference type="SUPFAM" id="SSF53335">
    <property type="entry name" value="S-adenosyl-L-methionine-dependent methyltransferases"/>
    <property type="match status" value="1"/>
</dbReference>
<dbReference type="InterPro" id="IPR036390">
    <property type="entry name" value="WH_DNA-bd_sf"/>
</dbReference>
<dbReference type="InterPro" id="IPR029063">
    <property type="entry name" value="SAM-dependent_MTases_sf"/>
</dbReference>
<sequence length="311" mass="34887">MNATELVKAQAHIWNHIFSFITPMSLRCAIQLGIPDIIHSHGKPMTLSQLTSALPIPHTKNPNCLVHRLMRFLVNSGFFAVQEVVVDTDELREGYVLTNSSKLFLGDNPLSAAPFVLAILDPVINQPWHTVSTWLQSEDPTPFFTTHGMEFWAYSENDPRLGRLFNDSMASDTRLVTIVVIDKCKSVFEGLESLVDLAGGTGTMAKAIADAFPHIECTVVDLPHVVADSQGSNQKGNKLIIIDMVVEEQKNDDHDYKPYETQLFFDMMMMVLCPGREREEKEWAKLFSDAGFSNYKISPFLGVRSLIKVFP</sequence>
<reference evidence="6" key="1">
    <citation type="submission" date="2023-07" db="EMBL/GenBank/DDBJ databases">
        <title>draft genome sequence of fig (Ficus carica).</title>
        <authorList>
            <person name="Takahashi T."/>
            <person name="Nishimura K."/>
        </authorList>
    </citation>
    <scope>NUCLEOTIDE SEQUENCE</scope>
</reference>
<dbReference type="InterPro" id="IPR012967">
    <property type="entry name" value="COMT_dimerisation"/>
</dbReference>
<feature type="domain" description="O-methyltransferase C-terminal" evidence="4">
    <location>
        <begin position="128"/>
        <end position="229"/>
    </location>
</feature>
<dbReference type="Gene3D" id="3.40.50.150">
    <property type="entry name" value="Vaccinia Virus protein VP39"/>
    <property type="match status" value="2"/>
</dbReference>
<keyword evidence="2" id="KW-0808">Transferase</keyword>
<gene>
    <name evidence="6" type="ORF">TIFTF001_024593</name>
</gene>
<dbReference type="Proteomes" id="UP001187192">
    <property type="component" value="Unassembled WGS sequence"/>
</dbReference>
<dbReference type="PROSITE" id="PS51683">
    <property type="entry name" value="SAM_OMT_II"/>
    <property type="match status" value="1"/>
</dbReference>
<dbReference type="GO" id="GO:0009717">
    <property type="term" value="P:isoflavonoid biosynthetic process"/>
    <property type="evidence" value="ECO:0007669"/>
    <property type="project" value="UniProtKB-ARBA"/>
</dbReference>
<dbReference type="Pfam" id="PF08100">
    <property type="entry name" value="Dimerisation"/>
    <property type="match status" value="1"/>
</dbReference>
<evidence type="ECO:0000313" key="6">
    <source>
        <dbReference type="EMBL" id="GMN55473.1"/>
    </source>
</evidence>
<evidence type="ECO:0008006" key="8">
    <source>
        <dbReference type="Google" id="ProtNLM"/>
    </source>
</evidence>
<keyword evidence="7" id="KW-1185">Reference proteome</keyword>
<comment type="caution">
    <text evidence="6">The sequence shown here is derived from an EMBL/GenBank/DDBJ whole genome shotgun (WGS) entry which is preliminary data.</text>
</comment>
<dbReference type="SUPFAM" id="SSF46785">
    <property type="entry name" value="Winged helix' DNA-binding domain"/>
    <property type="match status" value="1"/>
</dbReference>
<dbReference type="FunFam" id="1.10.10.10:FF:000213">
    <property type="entry name" value="Coniferyl alcohol 9-O-methyltransferase"/>
    <property type="match status" value="1"/>
</dbReference>
<protein>
    <recommendedName>
        <fullName evidence="8">O-methyltransferase</fullName>
    </recommendedName>
</protein>
<evidence type="ECO:0000259" key="5">
    <source>
        <dbReference type="Pfam" id="PF08100"/>
    </source>
</evidence>
<dbReference type="GO" id="GO:0008757">
    <property type="term" value="F:S-adenosylmethionine-dependent methyltransferase activity"/>
    <property type="evidence" value="ECO:0007669"/>
    <property type="project" value="UniProtKB-ARBA"/>
</dbReference>
<evidence type="ECO:0000256" key="3">
    <source>
        <dbReference type="ARBA" id="ARBA00022691"/>
    </source>
</evidence>
<dbReference type="InterPro" id="IPR036388">
    <property type="entry name" value="WH-like_DNA-bd_sf"/>
</dbReference>
<dbReference type="Pfam" id="PF00891">
    <property type="entry name" value="Methyltransf_2"/>
    <property type="match status" value="2"/>
</dbReference>
<dbReference type="GO" id="GO:0046983">
    <property type="term" value="F:protein dimerization activity"/>
    <property type="evidence" value="ECO:0007669"/>
    <property type="project" value="InterPro"/>
</dbReference>
<dbReference type="PIRSF" id="PIRSF005739">
    <property type="entry name" value="O-mtase"/>
    <property type="match status" value="1"/>
</dbReference>
<dbReference type="Gene3D" id="1.10.10.10">
    <property type="entry name" value="Winged helix-like DNA-binding domain superfamily/Winged helix DNA-binding domain"/>
    <property type="match status" value="1"/>
</dbReference>
<dbReference type="AlphaFoldDB" id="A0AA88AI89"/>
<evidence type="ECO:0000256" key="1">
    <source>
        <dbReference type="ARBA" id="ARBA00022603"/>
    </source>
</evidence>